<dbReference type="PANTHER" id="PTHR43031">
    <property type="entry name" value="FAD-DEPENDENT OXIDOREDUCTASE"/>
    <property type="match status" value="1"/>
</dbReference>
<dbReference type="EMBL" id="MIJY01000003">
    <property type="protein sequence ID" value="OEG19684.1"/>
    <property type="molecule type" value="Genomic_DNA"/>
</dbReference>
<reference evidence="3" key="1">
    <citation type="submission" date="2016-09" db="EMBL/GenBank/DDBJ databases">
        <authorList>
            <person name="Gulvik C.A."/>
        </authorList>
    </citation>
    <scope>NUCLEOTIDE SEQUENCE [LARGE SCALE GENOMIC DNA]</scope>
    <source>
        <strain evidence="3">LMG 8895</strain>
    </source>
</reference>
<dbReference type="SMART" id="SM00450">
    <property type="entry name" value="RHOD"/>
    <property type="match status" value="1"/>
</dbReference>
<dbReference type="InterPro" id="IPR050229">
    <property type="entry name" value="GlpE_sulfurtransferase"/>
</dbReference>
<protein>
    <submittedName>
        <fullName evidence="2">Rhodanese</fullName>
    </submittedName>
</protein>
<dbReference type="CDD" id="cd00158">
    <property type="entry name" value="RHOD"/>
    <property type="match status" value="1"/>
</dbReference>
<dbReference type="InterPro" id="IPR036873">
    <property type="entry name" value="Rhodanese-like_dom_sf"/>
</dbReference>
<evidence type="ECO:0000259" key="1">
    <source>
        <dbReference type="PROSITE" id="PS50206"/>
    </source>
</evidence>
<organism evidence="2 3">
    <name type="scientific">Enterococcus termitis</name>
    <dbReference type="NCBI Taxonomy" id="332950"/>
    <lineage>
        <taxon>Bacteria</taxon>
        <taxon>Bacillati</taxon>
        <taxon>Bacillota</taxon>
        <taxon>Bacilli</taxon>
        <taxon>Lactobacillales</taxon>
        <taxon>Enterococcaceae</taxon>
        <taxon>Enterococcus</taxon>
    </lineage>
</organism>
<dbReference type="Pfam" id="PF00581">
    <property type="entry name" value="Rhodanese"/>
    <property type="match status" value="1"/>
</dbReference>
<dbReference type="Gene3D" id="3.40.250.10">
    <property type="entry name" value="Rhodanese-like domain"/>
    <property type="match status" value="1"/>
</dbReference>
<dbReference type="AlphaFoldDB" id="A0A1E5H449"/>
<dbReference type="SUPFAM" id="SSF52821">
    <property type="entry name" value="Rhodanese/Cell cycle control phosphatase"/>
    <property type="match status" value="1"/>
</dbReference>
<dbReference type="InterPro" id="IPR001763">
    <property type="entry name" value="Rhodanese-like_dom"/>
</dbReference>
<dbReference type="PANTHER" id="PTHR43031:SF17">
    <property type="entry name" value="SULFURTRANSFERASE YTWF-RELATED"/>
    <property type="match status" value="1"/>
</dbReference>
<accession>A0A1E5H449</accession>
<sequence length="102" mass="11459">MKRISNKELKELIELTTNQSVSIIDVREAEEFMDGHIASAKNVPLSTLFQAMKELDPEQAHYVICQHGVRSEHACSFLENYGYNVISVSEGMSVWNGQVSSI</sequence>
<gene>
    <name evidence="2" type="ORF">BCR25_14640</name>
</gene>
<dbReference type="OrthoDB" id="9800872at2"/>
<evidence type="ECO:0000313" key="3">
    <source>
        <dbReference type="Proteomes" id="UP000095094"/>
    </source>
</evidence>
<dbReference type="Proteomes" id="UP000095094">
    <property type="component" value="Unassembled WGS sequence"/>
</dbReference>
<keyword evidence="3" id="KW-1185">Reference proteome</keyword>
<dbReference type="RefSeq" id="WP_069662299.1">
    <property type="nucleotide sequence ID" value="NZ_JBHUJJ010000001.1"/>
</dbReference>
<dbReference type="PROSITE" id="PS50206">
    <property type="entry name" value="RHODANESE_3"/>
    <property type="match status" value="1"/>
</dbReference>
<feature type="domain" description="Rhodanese" evidence="1">
    <location>
        <begin position="17"/>
        <end position="101"/>
    </location>
</feature>
<name>A0A1E5H449_9ENTE</name>
<evidence type="ECO:0000313" key="2">
    <source>
        <dbReference type="EMBL" id="OEG19684.1"/>
    </source>
</evidence>
<proteinExistence type="predicted"/>
<comment type="caution">
    <text evidence="2">The sequence shown here is derived from an EMBL/GenBank/DDBJ whole genome shotgun (WGS) entry which is preliminary data.</text>
</comment>